<comment type="cofactor">
    <cofactor evidence="1">
        <name>heme</name>
        <dbReference type="ChEBI" id="CHEBI:30413"/>
    </cofactor>
</comment>
<comment type="caution">
    <text evidence="8">The sequence shown here is derived from an EMBL/GenBank/DDBJ whole genome shotgun (WGS) entry which is preliminary data.</text>
</comment>
<name>A0ABQ8G899_9PEZI</name>
<evidence type="ECO:0000256" key="7">
    <source>
        <dbReference type="ARBA" id="ARBA00023033"/>
    </source>
</evidence>
<accession>A0ABQ8G899</accession>
<dbReference type="SUPFAM" id="SSF48264">
    <property type="entry name" value="Cytochrome P450"/>
    <property type="match status" value="1"/>
</dbReference>
<dbReference type="Pfam" id="PF00067">
    <property type="entry name" value="p450"/>
    <property type="match status" value="1"/>
</dbReference>
<dbReference type="InterPro" id="IPR050121">
    <property type="entry name" value="Cytochrome_P450_monoxygenase"/>
</dbReference>
<gene>
    <name evidence="8" type="ORF">B0J12DRAFT_700108</name>
</gene>
<dbReference type="PANTHER" id="PTHR24305:SF230">
    <property type="entry name" value="P450, PUTATIVE (EUROFUNG)-RELATED"/>
    <property type="match status" value="1"/>
</dbReference>
<dbReference type="InterPro" id="IPR001128">
    <property type="entry name" value="Cyt_P450"/>
</dbReference>
<proteinExistence type="inferred from homology"/>
<protein>
    <submittedName>
        <fullName evidence="8">Cytochrome P450</fullName>
    </submittedName>
</protein>
<keyword evidence="7" id="KW-0503">Monooxygenase</keyword>
<keyword evidence="6" id="KW-0408">Iron</keyword>
<reference evidence="8 9" key="1">
    <citation type="journal article" date="2021" name="Nat. Commun.">
        <title>Genetic determinants of endophytism in the Arabidopsis root mycobiome.</title>
        <authorList>
            <person name="Mesny F."/>
            <person name="Miyauchi S."/>
            <person name="Thiergart T."/>
            <person name="Pickel B."/>
            <person name="Atanasova L."/>
            <person name="Karlsson M."/>
            <person name="Huettel B."/>
            <person name="Barry K.W."/>
            <person name="Haridas S."/>
            <person name="Chen C."/>
            <person name="Bauer D."/>
            <person name="Andreopoulos W."/>
            <person name="Pangilinan J."/>
            <person name="LaButti K."/>
            <person name="Riley R."/>
            <person name="Lipzen A."/>
            <person name="Clum A."/>
            <person name="Drula E."/>
            <person name="Henrissat B."/>
            <person name="Kohler A."/>
            <person name="Grigoriev I.V."/>
            <person name="Martin F.M."/>
            <person name="Hacquard S."/>
        </authorList>
    </citation>
    <scope>NUCLEOTIDE SEQUENCE [LARGE SCALE GENOMIC DNA]</scope>
    <source>
        <strain evidence="8 9">MPI-SDFR-AT-0080</strain>
    </source>
</reference>
<evidence type="ECO:0000256" key="6">
    <source>
        <dbReference type="ARBA" id="ARBA00023004"/>
    </source>
</evidence>
<evidence type="ECO:0000256" key="2">
    <source>
        <dbReference type="ARBA" id="ARBA00010617"/>
    </source>
</evidence>
<evidence type="ECO:0000313" key="8">
    <source>
        <dbReference type="EMBL" id="KAH7048219.1"/>
    </source>
</evidence>
<organism evidence="8 9">
    <name type="scientific">Macrophomina phaseolina</name>
    <dbReference type="NCBI Taxonomy" id="35725"/>
    <lineage>
        <taxon>Eukaryota</taxon>
        <taxon>Fungi</taxon>
        <taxon>Dikarya</taxon>
        <taxon>Ascomycota</taxon>
        <taxon>Pezizomycotina</taxon>
        <taxon>Dothideomycetes</taxon>
        <taxon>Dothideomycetes incertae sedis</taxon>
        <taxon>Botryosphaeriales</taxon>
        <taxon>Botryosphaeriaceae</taxon>
        <taxon>Macrophomina</taxon>
    </lineage>
</organism>
<keyword evidence="9" id="KW-1185">Reference proteome</keyword>
<dbReference type="EMBL" id="JAGTJR010000015">
    <property type="protein sequence ID" value="KAH7048219.1"/>
    <property type="molecule type" value="Genomic_DNA"/>
</dbReference>
<evidence type="ECO:0000256" key="4">
    <source>
        <dbReference type="ARBA" id="ARBA00022723"/>
    </source>
</evidence>
<keyword evidence="4" id="KW-0479">Metal-binding</keyword>
<comment type="similarity">
    <text evidence="2">Belongs to the cytochrome P450 family.</text>
</comment>
<keyword evidence="5" id="KW-0560">Oxidoreductase</keyword>
<dbReference type="Gene3D" id="1.10.630.10">
    <property type="entry name" value="Cytochrome P450"/>
    <property type="match status" value="1"/>
</dbReference>
<keyword evidence="3" id="KW-0349">Heme</keyword>
<dbReference type="PANTHER" id="PTHR24305">
    <property type="entry name" value="CYTOCHROME P450"/>
    <property type="match status" value="1"/>
</dbReference>
<dbReference type="InterPro" id="IPR036396">
    <property type="entry name" value="Cyt_P450_sf"/>
</dbReference>
<evidence type="ECO:0000256" key="1">
    <source>
        <dbReference type="ARBA" id="ARBA00001971"/>
    </source>
</evidence>
<dbReference type="Proteomes" id="UP000774617">
    <property type="component" value="Unassembled WGS sequence"/>
</dbReference>
<evidence type="ECO:0000256" key="5">
    <source>
        <dbReference type="ARBA" id="ARBA00023002"/>
    </source>
</evidence>
<evidence type="ECO:0000313" key="9">
    <source>
        <dbReference type="Proteomes" id="UP000774617"/>
    </source>
</evidence>
<sequence length="514" mass="57958">MSTLRLLGWSGSFVFALFLVLAVRNLYLHPHSKHPGPLFSRCSSIPRDWMIYKAEFSDWTRRLHEKYGPCVRIAPNELSYATLEALDNLTGGSNLHGSAKYKHFRGHESPSNLVLKQEQEQEIIIIAHLDKVASRLKGFLAQRDKFSDRFIDMCSLLDSVFLDTESELMFGKPLGVQDAGSLIPVPLPKLNSTLLRAELITQSFGIASPLVMKIAGIHTEVEEARRTLEALKNSLIGNKPASTVSGINKSYPCSSRKVNMNPLTNPAEKPVTHEQMLPMLIETGIRPLTALSSACIFYLLSMPTVREEVINQIRTTFSSEHEIGIESTRSLHRLNSAIRETLRLNPFSRPFLASRRTESAEFCGDRLPAGTLASVDTCVANTSQTKYDEPLEFRPERFSQSELDRIPDTYGSVYDHYLPRAQVRVTLARLLWQFDFELECISDDAFPRGPLDRDADVRDFRWAEKPVYFNHGGIVCTAYCLFGEIVFPSFATPVDWHHAILLSSTIPPEILPEF</sequence>
<evidence type="ECO:0000256" key="3">
    <source>
        <dbReference type="ARBA" id="ARBA00022617"/>
    </source>
</evidence>